<feature type="domain" description="DUF7253" evidence="1">
    <location>
        <begin position="1"/>
        <end position="104"/>
    </location>
</feature>
<protein>
    <recommendedName>
        <fullName evidence="1">DUF7253 domain-containing protein</fullName>
    </recommendedName>
</protein>
<sequence>MAKFFGKIGYAVTTETEPGVWTEQITERSYYGDVIRNVRKLQTSDQVNDDINISNEISIVADPFAYQNFHSMRYVEYMGTRWKVHSIEVSYPRLILSVGGVYNG</sequence>
<proteinExistence type="predicted"/>
<reference evidence="2" key="1">
    <citation type="journal article" date="2021" name="Proc. Natl. Acad. Sci. U.S.A.">
        <title>A Catalog of Tens of Thousands of Viruses from Human Metagenomes Reveals Hidden Associations with Chronic Diseases.</title>
        <authorList>
            <person name="Tisza M.J."/>
            <person name="Buck C.B."/>
        </authorList>
    </citation>
    <scope>NUCLEOTIDE SEQUENCE</scope>
    <source>
        <strain evidence="2">Ct8M020</strain>
    </source>
</reference>
<evidence type="ECO:0000259" key="1">
    <source>
        <dbReference type="Pfam" id="PF23911"/>
    </source>
</evidence>
<dbReference type="Pfam" id="PF23911">
    <property type="entry name" value="DUF7253"/>
    <property type="match status" value="1"/>
</dbReference>
<evidence type="ECO:0000313" key="2">
    <source>
        <dbReference type="EMBL" id="DAE07406.1"/>
    </source>
</evidence>
<dbReference type="InterPro" id="IPR055677">
    <property type="entry name" value="DUF7253"/>
</dbReference>
<name>A0A8S5PK14_9CAUD</name>
<accession>A0A8S5PK14</accession>
<dbReference type="EMBL" id="BK015449">
    <property type="protein sequence ID" value="DAE07406.1"/>
    <property type="molecule type" value="Genomic_DNA"/>
</dbReference>
<organism evidence="2">
    <name type="scientific">Siphoviridae sp. ct8M020</name>
    <dbReference type="NCBI Taxonomy" id="2825362"/>
    <lineage>
        <taxon>Viruses</taxon>
        <taxon>Duplodnaviria</taxon>
        <taxon>Heunggongvirae</taxon>
        <taxon>Uroviricota</taxon>
        <taxon>Caudoviricetes</taxon>
    </lineage>
</organism>